<comment type="subcellular location">
    <subcellularLocation>
        <location evidence="2">Cytoplasm</location>
    </subcellularLocation>
    <subcellularLocation>
        <location evidence="1">Nucleus</location>
    </subcellularLocation>
</comment>
<comment type="similarity">
    <text evidence="4">Belongs to the ELP4 family.</text>
</comment>
<dbReference type="InterPro" id="IPR008728">
    <property type="entry name" value="Elongator_complex_protein_4"/>
</dbReference>
<evidence type="ECO:0000256" key="3">
    <source>
        <dbReference type="ARBA" id="ARBA00005043"/>
    </source>
</evidence>
<dbReference type="AlphaFoldDB" id="A0A1I7SY06"/>
<comment type="pathway">
    <text evidence="3">tRNA modification; 5-methoxycarbonylmethyl-2-thiouridine-tRNA biosynthesis.</text>
</comment>
<evidence type="ECO:0000256" key="10">
    <source>
        <dbReference type="ARBA" id="ARBA00063757"/>
    </source>
</evidence>
<protein>
    <recommendedName>
        <fullName evidence="5">Elongator complex protein 4</fullName>
    </recommendedName>
</protein>
<dbReference type="eggNOG" id="KOG3949">
    <property type="taxonomic scope" value="Eukaryota"/>
</dbReference>
<organism evidence="11 12">
    <name type="scientific">Caenorhabditis tropicalis</name>
    <dbReference type="NCBI Taxonomy" id="1561998"/>
    <lineage>
        <taxon>Eukaryota</taxon>
        <taxon>Metazoa</taxon>
        <taxon>Ecdysozoa</taxon>
        <taxon>Nematoda</taxon>
        <taxon>Chromadorea</taxon>
        <taxon>Rhabditida</taxon>
        <taxon>Rhabditina</taxon>
        <taxon>Rhabditomorpha</taxon>
        <taxon>Rhabditoidea</taxon>
        <taxon>Rhabditidae</taxon>
        <taxon>Peloderinae</taxon>
        <taxon>Caenorhabditis</taxon>
    </lineage>
</organism>
<accession>A0A1I7SY06</accession>
<evidence type="ECO:0000256" key="6">
    <source>
        <dbReference type="ARBA" id="ARBA00022490"/>
    </source>
</evidence>
<dbReference type="STRING" id="1561998.A0A1I7SY06"/>
<dbReference type="CDD" id="cd19494">
    <property type="entry name" value="Elp4"/>
    <property type="match status" value="1"/>
</dbReference>
<dbReference type="Proteomes" id="UP000095282">
    <property type="component" value="Unplaced"/>
</dbReference>
<proteinExistence type="inferred from homology"/>
<name>A0A1I7SY06_9PELO</name>
<comment type="function">
    <text evidence="9">Component of the elongator complex which is required for multiple tRNA modifications, including mcm5U (5-methoxycarbonylmethyl uridine), mcm5s2U (5-methoxycarbonylmethyl-2-thiouridine), and ncm5U (5-carbamoylmethyl uridine). The elongator complex catalyzes the formation of carboxymethyluridine in the wobble base at position 34 in tRNAs.</text>
</comment>
<dbReference type="GO" id="GO:0005737">
    <property type="term" value="C:cytoplasm"/>
    <property type="evidence" value="ECO:0007669"/>
    <property type="project" value="UniProtKB-SubCell"/>
</dbReference>
<dbReference type="GO" id="GO:0002098">
    <property type="term" value="P:tRNA wobble uridine modification"/>
    <property type="evidence" value="ECO:0007669"/>
    <property type="project" value="InterPro"/>
</dbReference>
<dbReference type="GO" id="GO:0033588">
    <property type="term" value="C:elongator holoenzyme complex"/>
    <property type="evidence" value="ECO:0007669"/>
    <property type="project" value="InterPro"/>
</dbReference>
<evidence type="ECO:0000256" key="1">
    <source>
        <dbReference type="ARBA" id="ARBA00004123"/>
    </source>
</evidence>
<reference evidence="12" key="1">
    <citation type="submission" date="2016-11" db="UniProtKB">
        <authorList>
            <consortium name="WormBaseParasite"/>
        </authorList>
    </citation>
    <scope>IDENTIFICATION</scope>
</reference>
<keyword evidence="11" id="KW-1185">Reference proteome</keyword>
<dbReference type="PANTHER" id="PTHR12896">
    <property type="entry name" value="PAX6 NEIGHBOR PROTEIN PAXNEB"/>
    <property type="match status" value="1"/>
</dbReference>
<dbReference type="FunFam" id="3.40.50.300:FF:003870">
    <property type="entry name" value="Putative elongator complex protein 4"/>
    <property type="match status" value="1"/>
</dbReference>
<dbReference type="GO" id="GO:0008023">
    <property type="term" value="C:transcription elongation factor complex"/>
    <property type="evidence" value="ECO:0007669"/>
    <property type="project" value="TreeGrafter"/>
</dbReference>
<dbReference type="InterPro" id="IPR027417">
    <property type="entry name" value="P-loop_NTPase"/>
</dbReference>
<keyword evidence="6" id="KW-0963">Cytoplasm</keyword>
<evidence type="ECO:0000256" key="7">
    <source>
        <dbReference type="ARBA" id="ARBA00022694"/>
    </source>
</evidence>
<dbReference type="WBParaSite" id="Csp11.Scaffold23.g91.t1">
    <property type="protein sequence ID" value="Csp11.Scaffold23.g91.t1"/>
    <property type="gene ID" value="Csp11.Scaffold23.g91"/>
</dbReference>
<sequence length="339" mass="38060">MLNIGDSVQIAGCSTKKRLLEASSGCDSFDTLLGGAIVNSSIVLIDEYRSRSYGSYLLRSFLAEGIHYGHRCFIADPTEDPKESILKVIPSRKTEDDQKKEIPNSSMSNIETENSMKIAWRYGNVKQVSSAIGPSGNENLYDFSKHVENPKVEVYNDEIPSLSGLYKRLCDVVREEEAHTKSSGRGGPKKNLLRVILKNIDMEIWEDHQSLGRFLCSLRSLARSSYMIVYITANSYRVSTSTWRLLESSSDTQIQLIPFNETEKKMFRHLGTAHGYFHLKNLPRLMSVGTHTPPILDLIFEASSKKGFQIRVMHLPPAFDEPAPGQQNTATASCQNIDF</sequence>
<dbReference type="UniPathway" id="UPA00988"/>
<evidence type="ECO:0000313" key="12">
    <source>
        <dbReference type="WBParaSite" id="Csp11.Scaffold23.g91.t1"/>
    </source>
</evidence>
<dbReference type="PANTHER" id="PTHR12896:SF1">
    <property type="entry name" value="ELONGATOR COMPLEX PROTEIN 4"/>
    <property type="match status" value="1"/>
</dbReference>
<keyword evidence="8" id="KW-0539">Nucleus</keyword>
<comment type="subunit">
    <text evidence="10">Component of the elongator complex.</text>
</comment>
<dbReference type="Gene3D" id="3.40.50.300">
    <property type="entry name" value="P-loop containing nucleotide triphosphate hydrolases"/>
    <property type="match status" value="1"/>
</dbReference>
<keyword evidence="7" id="KW-0819">tRNA processing</keyword>
<evidence type="ECO:0000313" key="11">
    <source>
        <dbReference type="Proteomes" id="UP000095282"/>
    </source>
</evidence>
<dbReference type="Pfam" id="PF05625">
    <property type="entry name" value="PAXNEB"/>
    <property type="match status" value="1"/>
</dbReference>
<evidence type="ECO:0000256" key="5">
    <source>
        <dbReference type="ARBA" id="ARBA00020265"/>
    </source>
</evidence>
<evidence type="ECO:0000256" key="9">
    <source>
        <dbReference type="ARBA" id="ARBA00045238"/>
    </source>
</evidence>
<evidence type="ECO:0000256" key="8">
    <source>
        <dbReference type="ARBA" id="ARBA00023242"/>
    </source>
</evidence>
<evidence type="ECO:0000256" key="4">
    <source>
        <dbReference type="ARBA" id="ARBA00007573"/>
    </source>
</evidence>
<evidence type="ECO:0000256" key="2">
    <source>
        <dbReference type="ARBA" id="ARBA00004496"/>
    </source>
</evidence>